<dbReference type="InterPro" id="IPR039422">
    <property type="entry name" value="MarR/SlyA-like"/>
</dbReference>
<dbReference type="EMBL" id="RBDY01000037">
    <property type="protein sequence ID" value="RKN14785.1"/>
    <property type="molecule type" value="Genomic_DNA"/>
</dbReference>
<keyword evidence="4" id="KW-1185">Reference proteome</keyword>
<dbReference type="SUPFAM" id="SSF46785">
    <property type="entry name" value="Winged helix' DNA-binding domain"/>
    <property type="match status" value="1"/>
</dbReference>
<evidence type="ECO:0000313" key="5">
    <source>
        <dbReference type="Proteomes" id="UP000275024"/>
    </source>
</evidence>
<evidence type="ECO:0000313" key="4">
    <source>
        <dbReference type="Proteomes" id="UP000268652"/>
    </source>
</evidence>
<dbReference type="InterPro" id="IPR000835">
    <property type="entry name" value="HTH_MarR-typ"/>
</dbReference>
<evidence type="ECO:0000313" key="2">
    <source>
        <dbReference type="EMBL" id="RKN04267.1"/>
    </source>
</evidence>
<comment type="caution">
    <text evidence="2">The sequence shown here is derived from an EMBL/GenBank/DDBJ whole genome shotgun (WGS) entry which is preliminary data.</text>
</comment>
<organism evidence="2 5">
    <name type="scientific">Streptomyces radicis</name>
    <dbReference type="NCBI Taxonomy" id="1750517"/>
    <lineage>
        <taxon>Bacteria</taxon>
        <taxon>Bacillati</taxon>
        <taxon>Actinomycetota</taxon>
        <taxon>Actinomycetes</taxon>
        <taxon>Kitasatosporales</taxon>
        <taxon>Streptomycetaceae</taxon>
        <taxon>Streptomyces</taxon>
    </lineage>
</organism>
<dbReference type="Proteomes" id="UP000275024">
    <property type="component" value="Unassembled WGS sequence"/>
</dbReference>
<dbReference type="GO" id="GO:0006950">
    <property type="term" value="P:response to stress"/>
    <property type="evidence" value="ECO:0007669"/>
    <property type="project" value="TreeGrafter"/>
</dbReference>
<dbReference type="Pfam" id="PF12802">
    <property type="entry name" value="MarR_2"/>
    <property type="match status" value="1"/>
</dbReference>
<name>A0A3A9WE09_9ACTN</name>
<reference evidence="4 5" key="1">
    <citation type="submission" date="2018-09" db="EMBL/GenBank/DDBJ databases">
        <title>Streptomyces sp. nov. DS1-2, an endophytic actinomycete isolated from roots of Dendrobium scabrilingue.</title>
        <authorList>
            <person name="Kuncharoen N."/>
            <person name="Kudo T."/>
            <person name="Ohkuma M."/>
            <person name="Yuki M."/>
            <person name="Tanasupawat S."/>
        </authorList>
    </citation>
    <scope>NUCLEOTIDE SEQUENCE [LARGE SCALE GENOMIC DNA]</scope>
    <source>
        <strain evidence="2 5">AZ1-7</strain>
        <strain evidence="3 4">DS1-2</strain>
    </source>
</reference>
<dbReference type="Proteomes" id="UP000268652">
    <property type="component" value="Unassembled WGS sequence"/>
</dbReference>
<dbReference type="InterPro" id="IPR036388">
    <property type="entry name" value="WH-like_DNA-bd_sf"/>
</dbReference>
<dbReference type="OrthoDB" id="3177763at2"/>
<dbReference type="SMART" id="SM00347">
    <property type="entry name" value="HTH_MARR"/>
    <property type="match status" value="1"/>
</dbReference>
<sequence length="143" mass="15734">MRRADLALQSTKEPPLRKLGVSGSLYAVLINLEVTPGLTGAELARTVGVTPQAIAPLVGKLVDRGWVERRPHPRHANVQELHLTANGRRELAGADRLMVHLDRHLQDSLGDDDYRRLCALLADVVRHLPSWTPPTDPPTDPPT</sequence>
<dbReference type="AlphaFoldDB" id="A0A3A9WE09"/>
<dbReference type="GO" id="GO:0003700">
    <property type="term" value="F:DNA-binding transcription factor activity"/>
    <property type="evidence" value="ECO:0007669"/>
    <property type="project" value="InterPro"/>
</dbReference>
<dbReference type="InterPro" id="IPR036390">
    <property type="entry name" value="WH_DNA-bd_sf"/>
</dbReference>
<evidence type="ECO:0000313" key="3">
    <source>
        <dbReference type="EMBL" id="RKN14785.1"/>
    </source>
</evidence>
<protein>
    <submittedName>
        <fullName evidence="2">MarR family transcriptional regulator</fullName>
    </submittedName>
</protein>
<feature type="domain" description="HTH marR-type" evidence="1">
    <location>
        <begin position="1"/>
        <end position="126"/>
    </location>
</feature>
<dbReference type="Gene3D" id="1.10.10.10">
    <property type="entry name" value="Winged helix-like DNA-binding domain superfamily/Winged helix DNA-binding domain"/>
    <property type="match status" value="1"/>
</dbReference>
<dbReference type="PROSITE" id="PS50995">
    <property type="entry name" value="HTH_MARR_2"/>
    <property type="match status" value="1"/>
</dbReference>
<dbReference type="EMBL" id="RBDX01000038">
    <property type="protein sequence ID" value="RKN04267.1"/>
    <property type="molecule type" value="Genomic_DNA"/>
</dbReference>
<dbReference type="PANTHER" id="PTHR33164:SF43">
    <property type="entry name" value="HTH-TYPE TRANSCRIPTIONAL REPRESSOR YETL"/>
    <property type="match status" value="1"/>
</dbReference>
<accession>A0A3A9WE09</accession>
<dbReference type="PANTHER" id="PTHR33164">
    <property type="entry name" value="TRANSCRIPTIONAL REGULATOR, MARR FAMILY"/>
    <property type="match status" value="1"/>
</dbReference>
<proteinExistence type="predicted"/>
<gene>
    <name evidence="3" type="ORF">D7318_28795</name>
    <name evidence="2" type="ORF">D7319_29035</name>
</gene>
<evidence type="ECO:0000259" key="1">
    <source>
        <dbReference type="PROSITE" id="PS50995"/>
    </source>
</evidence>